<comment type="caution">
    <text evidence="1">The sequence shown here is derived from an EMBL/GenBank/DDBJ whole genome shotgun (WGS) entry which is preliminary data.</text>
</comment>
<accession>X0T896</accession>
<feature type="non-terminal residue" evidence="1">
    <location>
        <position position="1"/>
    </location>
</feature>
<organism evidence="1">
    <name type="scientific">marine sediment metagenome</name>
    <dbReference type="NCBI Taxonomy" id="412755"/>
    <lineage>
        <taxon>unclassified sequences</taxon>
        <taxon>metagenomes</taxon>
        <taxon>ecological metagenomes</taxon>
    </lineage>
</organism>
<name>X0T896_9ZZZZ</name>
<gene>
    <name evidence="1" type="ORF">S01H1_07900</name>
</gene>
<protein>
    <submittedName>
        <fullName evidence="1">Uncharacterized protein</fullName>
    </submittedName>
</protein>
<dbReference type="EMBL" id="BARS01004054">
    <property type="protein sequence ID" value="GAF72310.1"/>
    <property type="molecule type" value="Genomic_DNA"/>
</dbReference>
<evidence type="ECO:0000313" key="1">
    <source>
        <dbReference type="EMBL" id="GAF72310.1"/>
    </source>
</evidence>
<proteinExistence type="predicted"/>
<reference evidence="1" key="1">
    <citation type="journal article" date="2014" name="Front. Microbiol.">
        <title>High frequency of phylogenetically diverse reductive dehalogenase-homologous genes in deep subseafloor sedimentary metagenomes.</title>
        <authorList>
            <person name="Kawai M."/>
            <person name="Futagami T."/>
            <person name="Toyoda A."/>
            <person name="Takaki Y."/>
            <person name="Nishi S."/>
            <person name="Hori S."/>
            <person name="Arai W."/>
            <person name="Tsubouchi T."/>
            <person name="Morono Y."/>
            <person name="Uchiyama I."/>
            <person name="Ito T."/>
            <person name="Fujiyama A."/>
            <person name="Inagaki F."/>
            <person name="Takami H."/>
        </authorList>
    </citation>
    <scope>NUCLEOTIDE SEQUENCE</scope>
    <source>
        <strain evidence="1">Expedition CK06-06</strain>
    </source>
</reference>
<sequence length="163" mass="17874">LKEFMNRLDEKIVGMARSCTGFCDETLTMLPGSYVKVYSYNDPDPDNNSIILEFAVNYLIMGNESVPLNTNVLGMVAPYGETNGVLTMKQVLRGQQYVITFKLQYRELDTMGFPKEGYKIILEPEAMAGQQKITISFGGTSVIPGGAANGGPLTTTTIKIQTI</sequence>
<dbReference type="AlphaFoldDB" id="X0T896"/>